<name>A0A8R7V853_TRIUA</name>
<evidence type="ECO:0000313" key="2">
    <source>
        <dbReference type="EnsemblPlants" id="TuG1812G0700005221.01.T01.cds243438"/>
    </source>
</evidence>
<reference evidence="2" key="3">
    <citation type="submission" date="2022-06" db="UniProtKB">
        <authorList>
            <consortium name="EnsemblPlants"/>
        </authorList>
    </citation>
    <scope>IDENTIFICATION</scope>
</reference>
<dbReference type="AlphaFoldDB" id="A0A8R7V853"/>
<feature type="domain" description="Reverse transcriptase zinc-binding" evidence="1">
    <location>
        <begin position="4"/>
        <end position="39"/>
    </location>
</feature>
<dbReference type="InterPro" id="IPR026960">
    <property type="entry name" value="RVT-Znf"/>
</dbReference>
<accession>A0A8R7V853</accession>
<protein>
    <recommendedName>
        <fullName evidence="1">Reverse transcriptase zinc-binding domain-containing protein</fullName>
    </recommendedName>
</protein>
<organism evidence="2 3">
    <name type="scientific">Triticum urartu</name>
    <name type="common">Red wild einkorn</name>
    <name type="synonym">Crithodium urartu</name>
    <dbReference type="NCBI Taxonomy" id="4572"/>
    <lineage>
        <taxon>Eukaryota</taxon>
        <taxon>Viridiplantae</taxon>
        <taxon>Streptophyta</taxon>
        <taxon>Embryophyta</taxon>
        <taxon>Tracheophyta</taxon>
        <taxon>Spermatophyta</taxon>
        <taxon>Magnoliopsida</taxon>
        <taxon>Liliopsida</taxon>
        <taxon>Poales</taxon>
        <taxon>Poaceae</taxon>
        <taxon>BOP clade</taxon>
        <taxon>Pooideae</taxon>
        <taxon>Triticodae</taxon>
        <taxon>Triticeae</taxon>
        <taxon>Triticinae</taxon>
        <taxon>Triticum</taxon>
    </lineage>
</organism>
<dbReference type="Proteomes" id="UP000015106">
    <property type="component" value="Chromosome 7"/>
</dbReference>
<evidence type="ECO:0000259" key="1">
    <source>
        <dbReference type="Pfam" id="PF13966"/>
    </source>
</evidence>
<reference evidence="2" key="2">
    <citation type="submission" date="2018-03" db="EMBL/GenBank/DDBJ databases">
        <title>The Triticum urartu genome reveals the dynamic nature of wheat genome evolution.</title>
        <authorList>
            <person name="Ling H."/>
            <person name="Ma B."/>
            <person name="Shi X."/>
            <person name="Liu H."/>
            <person name="Dong L."/>
            <person name="Sun H."/>
            <person name="Cao Y."/>
            <person name="Gao Q."/>
            <person name="Zheng S."/>
            <person name="Li Y."/>
            <person name="Yu Y."/>
            <person name="Du H."/>
            <person name="Qi M."/>
            <person name="Li Y."/>
            <person name="Yu H."/>
            <person name="Cui Y."/>
            <person name="Wang N."/>
            <person name="Chen C."/>
            <person name="Wu H."/>
            <person name="Zhao Y."/>
            <person name="Zhang J."/>
            <person name="Li Y."/>
            <person name="Zhou W."/>
            <person name="Zhang B."/>
            <person name="Hu W."/>
            <person name="Eijk M."/>
            <person name="Tang J."/>
            <person name="Witsenboer H."/>
            <person name="Zhao S."/>
            <person name="Li Z."/>
            <person name="Zhang A."/>
            <person name="Wang D."/>
            <person name="Liang C."/>
        </authorList>
    </citation>
    <scope>NUCLEOTIDE SEQUENCE [LARGE SCALE GENOMIC DNA]</scope>
    <source>
        <strain evidence="2">cv. G1812</strain>
    </source>
</reference>
<proteinExistence type="predicted"/>
<dbReference type="EnsemblPlants" id="TuG1812G0700005221.01.T01">
    <property type="protein sequence ID" value="TuG1812G0700005221.01.T01.cds243438"/>
    <property type="gene ID" value="TuG1812G0700005221.01"/>
</dbReference>
<dbReference type="Pfam" id="PF13966">
    <property type="entry name" value="zf-RVT"/>
    <property type="match status" value="1"/>
</dbReference>
<dbReference type="Gramene" id="TuG1812G0700005221.01.T01">
    <property type="protein sequence ID" value="TuG1812G0700005221.01.T01.cds243438"/>
    <property type="gene ID" value="TuG1812G0700005221.01"/>
</dbReference>
<evidence type="ECO:0000313" key="3">
    <source>
        <dbReference type="Proteomes" id="UP000015106"/>
    </source>
</evidence>
<keyword evidence="3" id="KW-1185">Reference proteome</keyword>
<sequence length="115" mass="12852">MCILSNRHIKVNPQCPVCKSGPEDIRHLIFTCTRAKEVWGKLGLLEDINLALCVDRSGSVVLEELLTNPLKKSPVLGQLGLQEMIAVAAWYIWYERREAVKGTHIKSAVHTAFAI</sequence>
<reference evidence="3" key="1">
    <citation type="journal article" date="2013" name="Nature">
        <title>Draft genome of the wheat A-genome progenitor Triticum urartu.</title>
        <authorList>
            <person name="Ling H.Q."/>
            <person name="Zhao S."/>
            <person name="Liu D."/>
            <person name="Wang J."/>
            <person name="Sun H."/>
            <person name="Zhang C."/>
            <person name="Fan H."/>
            <person name="Li D."/>
            <person name="Dong L."/>
            <person name="Tao Y."/>
            <person name="Gao C."/>
            <person name="Wu H."/>
            <person name="Li Y."/>
            <person name="Cui Y."/>
            <person name="Guo X."/>
            <person name="Zheng S."/>
            <person name="Wang B."/>
            <person name="Yu K."/>
            <person name="Liang Q."/>
            <person name="Yang W."/>
            <person name="Lou X."/>
            <person name="Chen J."/>
            <person name="Feng M."/>
            <person name="Jian J."/>
            <person name="Zhang X."/>
            <person name="Luo G."/>
            <person name="Jiang Y."/>
            <person name="Liu J."/>
            <person name="Wang Z."/>
            <person name="Sha Y."/>
            <person name="Zhang B."/>
            <person name="Wu H."/>
            <person name="Tang D."/>
            <person name="Shen Q."/>
            <person name="Xue P."/>
            <person name="Zou S."/>
            <person name="Wang X."/>
            <person name="Liu X."/>
            <person name="Wang F."/>
            <person name="Yang Y."/>
            <person name="An X."/>
            <person name="Dong Z."/>
            <person name="Zhang K."/>
            <person name="Zhang X."/>
            <person name="Luo M.C."/>
            <person name="Dvorak J."/>
            <person name="Tong Y."/>
            <person name="Wang J."/>
            <person name="Yang H."/>
            <person name="Li Z."/>
            <person name="Wang D."/>
            <person name="Zhang A."/>
            <person name="Wang J."/>
        </authorList>
    </citation>
    <scope>NUCLEOTIDE SEQUENCE</scope>
    <source>
        <strain evidence="3">cv. G1812</strain>
    </source>
</reference>